<dbReference type="AlphaFoldDB" id="A0A2P2LZM9"/>
<name>A0A2P2LZM9_RHIMU</name>
<feature type="region of interest" description="Disordered" evidence="1">
    <location>
        <begin position="1"/>
        <end position="24"/>
    </location>
</feature>
<dbReference type="EMBL" id="GGEC01042919">
    <property type="protein sequence ID" value="MBX23403.1"/>
    <property type="molecule type" value="Transcribed_RNA"/>
</dbReference>
<proteinExistence type="predicted"/>
<reference evidence="2" key="1">
    <citation type="submission" date="2018-02" db="EMBL/GenBank/DDBJ databases">
        <title>Rhizophora mucronata_Transcriptome.</title>
        <authorList>
            <person name="Meera S.P."/>
            <person name="Sreeshan A."/>
            <person name="Augustine A."/>
        </authorList>
    </citation>
    <scope>NUCLEOTIDE SEQUENCE</scope>
    <source>
        <tissue evidence="2">Leaf</tissue>
    </source>
</reference>
<accession>A0A2P2LZM9</accession>
<protein>
    <submittedName>
        <fullName evidence="2">Uncharacterized protein</fullName>
    </submittedName>
</protein>
<sequence length="24" mass="2620">MKKPKALPSLSIDPRDGRAELVPT</sequence>
<feature type="compositionally biased region" description="Basic and acidic residues" evidence="1">
    <location>
        <begin position="13"/>
        <end position="24"/>
    </location>
</feature>
<organism evidence="2">
    <name type="scientific">Rhizophora mucronata</name>
    <name type="common">Asiatic mangrove</name>
    <dbReference type="NCBI Taxonomy" id="61149"/>
    <lineage>
        <taxon>Eukaryota</taxon>
        <taxon>Viridiplantae</taxon>
        <taxon>Streptophyta</taxon>
        <taxon>Embryophyta</taxon>
        <taxon>Tracheophyta</taxon>
        <taxon>Spermatophyta</taxon>
        <taxon>Magnoliopsida</taxon>
        <taxon>eudicotyledons</taxon>
        <taxon>Gunneridae</taxon>
        <taxon>Pentapetalae</taxon>
        <taxon>rosids</taxon>
        <taxon>fabids</taxon>
        <taxon>Malpighiales</taxon>
        <taxon>Rhizophoraceae</taxon>
        <taxon>Rhizophora</taxon>
    </lineage>
</organism>
<evidence type="ECO:0000313" key="2">
    <source>
        <dbReference type="EMBL" id="MBX23403.1"/>
    </source>
</evidence>
<evidence type="ECO:0000256" key="1">
    <source>
        <dbReference type="SAM" id="MobiDB-lite"/>
    </source>
</evidence>